<dbReference type="Proteomes" id="UP000300879">
    <property type="component" value="Chromosome"/>
</dbReference>
<evidence type="ECO:0000313" key="1">
    <source>
        <dbReference type="EMBL" id="QCT02066.1"/>
    </source>
</evidence>
<name>A0A4P8XHQ8_9BACL</name>
<reference evidence="1 2" key="1">
    <citation type="submission" date="2019-05" db="EMBL/GenBank/DDBJ databases">
        <authorList>
            <person name="Chen C."/>
        </authorList>
    </citation>
    <scope>NUCLEOTIDE SEQUENCE [LARGE SCALE GENOMIC DNA]</scope>
    <source>
        <strain evidence="1 2">HB172198</strain>
    </source>
</reference>
<organism evidence="1 2">
    <name type="scientific">Paenibacillus algicola</name>
    <dbReference type="NCBI Taxonomy" id="2565926"/>
    <lineage>
        <taxon>Bacteria</taxon>
        <taxon>Bacillati</taxon>
        <taxon>Bacillota</taxon>
        <taxon>Bacilli</taxon>
        <taxon>Bacillales</taxon>
        <taxon>Paenibacillaceae</taxon>
        <taxon>Paenibacillus</taxon>
    </lineage>
</organism>
<accession>A0A4P8XHQ8</accession>
<dbReference type="KEGG" id="palo:E6C60_1350"/>
<dbReference type="AlphaFoldDB" id="A0A4P8XHQ8"/>
<evidence type="ECO:0000313" key="2">
    <source>
        <dbReference type="Proteomes" id="UP000300879"/>
    </source>
</evidence>
<dbReference type="EMBL" id="CP040396">
    <property type="protein sequence ID" value="QCT02066.1"/>
    <property type="molecule type" value="Genomic_DNA"/>
</dbReference>
<sequence length="55" mass="6808">MKEEVTYKDMVESGRLARHRHVFIWFVFNKSLEWQQRTRSISQQQTRLSRKILDL</sequence>
<protein>
    <submittedName>
        <fullName evidence="1">Uncharacterized protein</fullName>
    </submittedName>
</protein>
<keyword evidence="2" id="KW-1185">Reference proteome</keyword>
<gene>
    <name evidence="1" type="ORF">E6C60_1350</name>
</gene>
<proteinExistence type="predicted"/>